<dbReference type="Proteomes" id="UP000677054">
    <property type="component" value="Unassembled WGS sequence"/>
</dbReference>
<name>A0A7R9ACK0_9CRUS</name>
<evidence type="ECO:0000313" key="2">
    <source>
        <dbReference type="EMBL" id="CAD7251664.1"/>
    </source>
</evidence>
<dbReference type="EMBL" id="LR903227">
    <property type="protein sequence ID" value="CAD7251664.1"/>
    <property type="molecule type" value="Genomic_DNA"/>
</dbReference>
<protein>
    <submittedName>
        <fullName evidence="2">Uncharacterized protein</fullName>
    </submittedName>
</protein>
<proteinExistence type="predicted"/>
<dbReference type="AlphaFoldDB" id="A0A7R9ACK0"/>
<gene>
    <name evidence="2" type="ORF">DSTB1V02_LOCUS11426</name>
</gene>
<feature type="region of interest" description="Disordered" evidence="1">
    <location>
        <begin position="22"/>
        <end position="53"/>
    </location>
</feature>
<evidence type="ECO:0000256" key="1">
    <source>
        <dbReference type="SAM" id="MobiDB-lite"/>
    </source>
</evidence>
<accession>A0A7R9ACK0</accession>
<dbReference type="EMBL" id="CAJPEV010003710">
    <property type="protein sequence ID" value="CAG0900387.1"/>
    <property type="molecule type" value="Genomic_DNA"/>
</dbReference>
<evidence type="ECO:0000313" key="3">
    <source>
        <dbReference type="Proteomes" id="UP000677054"/>
    </source>
</evidence>
<organism evidence="2">
    <name type="scientific">Darwinula stevensoni</name>
    <dbReference type="NCBI Taxonomy" id="69355"/>
    <lineage>
        <taxon>Eukaryota</taxon>
        <taxon>Metazoa</taxon>
        <taxon>Ecdysozoa</taxon>
        <taxon>Arthropoda</taxon>
        <taxon>Crustacea</taxon>
        <taxon>Oligostraca</taxon>
        <taxon>Ostracoda</taxon>
        <taxon>Podocopa</taxon>
        <taxon>Podocopida</taxon>
        <taxon>Darwinulocopina</taxon>
        <taxon>Darwinuloidea</taxon>
        <taxon>Darwinulidae</taxon>
        <taxon>Darwinula</taxon>
    </lineage>
</organism>
<reference evidence="2" key="1">
    <citation type="submission" date="2020-11" db="EMBL/GenBank/DDBJ databases">
        <authorList>
            <person name="Tran Van P."/>
        </authorList>
    </citation>
    <scope>NUCLEOTIDE SEQUENCE</scope>
</reference>
<keyword evidence="3" id="KW-1185">Reference proteome</keyword>
<sequence length="129" mass="15292">MRTDLYPRIGCEMEIRVDVSRRRKGRNFPERRDATTMDAYPTPSNERTRETAPKERHYRNMLSIQAGYAQRPTLEDLIQERQAPLEPNEVNSLRTVRTTRSGPAFEFRERCAFLLRRRIRSTRVPRAKA</sequence>